<reference evidence="1" key="1">
    <citation type="submission" date="2016-07" db="EMBL/GenBank/DDBJ databases">
        <authorList>
            <person name="Bretaudeau A."/>
        </authorList>
    </citation>
    <scope>NUCLEOTIDE SEQUENCE</scope>
    <source>
        <strain evidence="1">Rice</strain>
        <tissue evidence="1">Whole body</tissue>
    </source>
</reference>
<organism evidence="1">
    <name type="scientific">Spodoptera frugiperda</name>
    <name type="common">Fall armyworm</name>
    <dbReference type="NCBI Taxonomy" id="7108"/>
    <lineage>
        <taxon>Eukaryota</taxon>
        <taxon>Metazoa</taxon>
        <taxon>Ecdysozoa</taxon>
        <taxon>Arthropoda</taxon>
        <taxon>Hexapoda</taxon>
        <taxon>Insecta</taxon>
        <taxon>Pterygota</taxon>
        <taxon>Neoptera</taxon>
        <taxon>Endopterygota</taxon>
        <taxon>Lepidoptera</taxon>
        <taxon>Glossata</taxon>
        <taxon>Ditrysia</taxon>
        <taxon>Noctuoidea</taxon>
        <taxon>Noctuidae</taxon>
        <taxon>Amphipyrinae</taxon>
        <taxon>Spodoptera</taxon>
    </lineage>
</organism>
<protein>
    <submittedName>
        <fullName evidence="1">SFRICE_026978</fullName>
    </submittedName>
</protein>
<proteinExistence type="predicted"/>
<dbReference type="AlphaFoldDB" id="A0A2H1V066"/>
<name>A0A2H1V066_SPOFR</name>
<evidence type="ECO:0000313" key="1">
    <source>
        <dbReference type="EMBL" id="SOQ34235.1"/>
    </source>
</evidence>
<accession>A0A2H1V066</accession>
<dbReference type="EMBL" id="ODYU01000081">
    <property type="protein sequence ID" value="SOQ34235.1"/>
    <property type="molecule type" value="Genomic_DNA"/>
</dbReference>
<gene>
    <name evidence="1" type="ORF">SFRICE_026978</name>
</gene>
<sequence length="138" mass="15781">MKRRRNHFPRFFGFQNVARELAPASAVSLATQVTVTPLLLRVSMGSADYDHLPSICSFAYYPIKKQKALMKLNNFIARSSAHLPNGGNHPMTCPALGEVRESVRLLLIKNNRVTMYSCFSSRIPERERERDREREAMV</sequence>